<organism evidence="6 7">
    <name type="scientific">Mycolicibacterium fluoranthenivorans</name>
    <dbReference type="NCBI Taxonomy" id="258505"/>
    <lineage>
        <taxon>Bacteria</taxon>
        <taxon>Bacillati</taxon>
        <taxon>Actinomycetota</taxon>
        <taxon>Actinomycetes</taxon>
        <taxon>Mycobacteriales</taxon>
        <taxon>Mycobacteriaceae</taxon>
        <taxon>Mycolicibacterium</taxon>
    </lineage>
</organism>
<dbReference type="Gene3D" id="3.30.450.40">
    <property type="match status" value="1"/>
</dbReference>
<dbReference type="InterPro" id="IPR003018">
    <property type="entry name" value="GAF"/>
</dbReference>
<feature type="domain" description="ANTAR" evidence="5">
    <location>
        <begin position="167"/>
        <end position="228"/>
    </location>
</feature>
<dbReference type="SUPFAM" id="SSF52172">
    <property type="entry name" value="CheY-like"/>
    <property type="match status" value="1"/>
</dbReference>
<dbReference type="PROSITE" id="PS50921">
    <property type="entry name" value="ANTAR"/>
    <property type="match status" value="1"/>
</dbReference>
<evidence type="ECO:0000256" key="3">
    <source>
        <dbReference type="ARBA" id="ARBA00023015"/>
    </source>
</evidence>
<proteinExistence type="predicted"/>
<keyword evidence="3" id="KW-0805">Transcription regulation</keyword>
<dbReference type="GO" id="GO:0016301">
    <property type="term" value="F:kinase activity"/>
    <property type="evidence" value="ECO:0007669"/>
    <property type="project" value="UniProtKB-KW"/>
</dbReference>
<dbReference type="EMBL" id="FMUB01000002">
    <property type="protein sequence ID" value="SCX07012.1"/>
    <property type="molecule type" value="Genomic_DNA"/>
</dbReference>
<dbReference type="STRING" id="1502745.SAMN02799620_00959"/>
<accession>A0A1G4VJ10</accession>
<dbReference type="InterPro" id="IPR036388">
    <property type="entry name" value="WH-like_DNA-bd_sf"/>
</dbReference>
<dbReference type="AlphaFoldDB" id="A0A1G4VJ10"/>
<evidence type="ECO:0000256" key="2">
    <source>
        <dbReference type="ARBA" id="ARBA00022777"/>
    </source>
</evidence>
<dbReference type="InterPro" id="IPR005561">
    <property type="entry name" value="ANTAR"/>
</dbReference>
<dbReference type="Pfam" id="PF13185">
    <property type="entry name" value="GAF_2"/>
    <property type="match status" value="1"/>
</dbReference>
<keyword evidence="4" id="KW-0804">Transcription</keyword>
<dbReference type="Proteomes" id="UP000199707">
    <property type="component" value="Unassembled WGS sequence"/>
</dbReference>
<dbReference type="PIRSF" id="PIRSF036625">
    <property type="entry name" value="GAF_ANTAR"/>
    <property type="match status" value="1"/>
</dbReference>
<sequence length="240" mass="25672">MDRYDGLARAFVGLADTLVADFDVIELAQQLVDSAVELLPVDAAGIVLSDSDGNFQALASSSEQTHLLELFQVQQGSGPCLLAHLTGEPVIVEDLRTDNDRWPDFAARAVHYGFLSVQALPMRLRTERVGALNLLRVIAGPLSTSDIAIGQALADVATIGIVHQRIAMQSDVVNQQLQTALNTRAIIEQAKGVLAERGATDVDSAFNALRAYARSSNKRLADVARAVVDGADTTAILNRD</sequence>
<protein>
    <submittedName>
        <fullName evidence="6">GAF domain-containing protein</fullName>
    </submittedName>
</protein>
<dbReference type="InterPro" id="IPR012074">
    <property type="entry name" value="GAF_ANTAR"/>
</dbReference>
<evidence type="ECO:0000256" key="4">
    <source>
        <dbReference type="ARBA" id="ARBA00023163"/>
    </source>
</evidence>
<dbReference type="SMART" id="SM01012">
    <property type="entry name" value="ANTAR"/>
    <property type="match status" value="1"/>
</dbReference>
<dbReference type="SUPFAM" id="SSF55781">
    <property type="entry name" value="GAF domain-like"/>
    <property type="match status" value="1"/>
</dbReference>
<evidence type="ECO:0000313" key="6">
    <source>
        <dbReference type="EMBL" id="SCX07012.1"/>
    </source>
</evidence>
<evidence type="ECO:0000313" key="7">
    <source>
        <dbReference type="Proteomes" id="UP000199707"/>
    </source>
</evidence>
<dbReference type="InterPro" id="IPR029016">
    <property type="entry name" value="GAF-like_dom_sf"/>
</dbReference>
<dbReference type="SMART" id="SM00065">
    <property type="entry name" value="GAF"/>
    <property type="match status" value="1"/>
</dbReference>
<dbReference type="Pfam" id="PF03861">
    <property type="entry name" value="ANTAR"/>
    <property type="match status" value="1"/>
</dbReference>
<name>A0A1G4VJ10_9MYCO</name>
<dbReference type="Gene3D" id="1.10.10.10">
    <property type="entry name" value="Winged helix-like DNA-binding domain superfamily/Winged helix DNA-binding domain"/>
    <property type="match status" value="1"/>
</dbReference>
<keyword evidence="2" id="KW-0418">Kinase</keyword>
<gene>
    <name evidence="6" type="ORF">SAMN02799620_00959</name>
</gene>
<reference evidence="7" key="1">
    <citation type="submission" date="2016-10" db="EMBL/GenBank/DDBJ databases">
        <authorList>
            <person name="Varghese N."/>
            <person name="Submissions S."/>
        </authorList>
    </citation>
    <scope>NUCLEOTIDE SEQUENCE [LARGE SCALE GENOMIC DNA]</scope>
    <source>
        <strain evidence="7">UNC267MFSha1.1M11</strain>
    </source>
</reference>
<dbReference type="RefSeq" id="WP_090354259.1">
    <property type="nucleotide sequence ID" value="NZ_FMUB01000002.1"/>
</dbReference>
<dbReference type="GO" id="GO:0003723">
    <property type="term" value="F:RNA binding"/>
    <property type="evidence" value="ECO:0007669"/>
    <property type="project" value="InterPro"/>
</dbReference>
<dbReference type="InterPro" id="IPR011006">
    <property type="entry name" value="CheY-like_superfamily"/>
</dbReference>
<evidence type="ECO:0000259" key="5">
    <source>
        <dbReference type="PROSITE" id="PS50921"/>
    </source>
</evidence>
<evidence type="ECO:0000256" key="1">
    <source>
        <dbReference type="ARBA" id="ARBA00022679"/>
    </source>
</evidence>
<keyword evidence="1" id="KW-0808">Transferase</keyword>